<evidence type="ECO:0000256" key="5">
    <source>
        <dbReference type="ARBA" id="ARBA00023027"/>
    </source>
</evidence>
<dbReference type="Pfam" id="PF11975">
    <property type="entry name" value="Glyco_hydro_4C"/>
    <property type="match status" value="1"/>
</dbReference>
<evidence type="ECO:0000256" key="2">
    <source>
        <dbReference type="ARBA" id="ARBA00010141"/>
    </source>
</evidence>
<dbReference type="InterPro" id="IPR019802">
    <property type="entry name" value="GlycHydrolase_4_CS"/>
</dbReference>
<comment type="cofactor">
    <cofactor evidence="12">
        <name>NAD(+)</name>
        <dbReference type="ChEBI" id="CHEBI:57540"/>
    </cofactor>
    <text evidence="12">Binds 1 NAD(+) per subunit.</text>
</comment>
<comment type="cofactor">
    <cofactor evidence="1">
        <name>Mn(2+)</name>
        <dbReference type="ChEBI" id="CHEBI:29035"/>
    </cofactor>
</comment>
<dbReference type="PROSITE" id="PS01324">
    <property type="entry name" value="GLYCOSYL_HYDROL_F4"/>
    <property type="match status" value="1"/>
</dbReference>
<evidence type="ECO:0000256" key="11">
    <source>
        <dbReference type="PIRSR" id="PIRSR601088-4"/>
    </source>
</evidence>
<dbReference type="InterPro" id="IPR015955">
    <property type="entry name" value="Lactate_DH/Glyco_Ohase_4_C"/>
</dbReference>
<evidence type="ECO:0000256" key="8">
    <source>
        <dbReference type="ARBA" id="ARBA00023295"/>
    </source>
</evidence>
<dbReference type="PRINTS" id="PR00732">
    <property type="entry name" value="GLHYDRLASE4"/>
</dbReference>
<keyword evidence="10" id="KW-0408">Iron</keyword>
<evidence type="ECO:0000256" key="12">
    <source>
        <dbReference type="RuleBase" id="RU361152"/>
    </source>
</evidence>
<dbReference type="CDD" id="cd05297">
    <property type="entry name" value="GH4_alpha_glucosidase_galactosidase"/>
    <property type="match status" value="1"/>
</dbReference>
<dbReference type="InterPro" id="IPR001088">
    <property type="entry name" value="Glyco_hydro_4"/>
</dbReference>
<dbReference type="Proteomes" id="UP000270678">
    <property type="component" value="Chromosome"/>
</dbReference>
<keyword evidence="6 10" id="KW-0464">Manganese</keyword>
<keyword evidence="10" id="KW-0533">Nickel</keyword>
<keyword evidence="10" id="KW-0170">Cobalt</keyword>
<keyword evidence="4 12" id="KW-0378">Hydrolase</keyword>
<dbReference type="SUPFAM" id="SSF51735">
    <property type="entry name" value="NAD(P)-binding Rossmann-fold domains"/>
    <property type="match status" value="1"/>
</dbReference>
<evidence type="ECO:0000313" key="15">
    <source>
        <dbReference type="Proteomes" id="UP000270678"/>
    </source>
</evidence>
<dbReference type="Gene3D" id="3.90.1820.10">
    <property type="entry name" value="AglA-like glucosidase"/>
    <property type="match status" value="1"/>
</dbReference>
<comment type="similarity">
    <text evidence="2 12">Belongs to the glycosyl hydrolase 4 family.</text>
</comment>
<dbReference type="AlphaFoldDB" id="A0A3Q9ICB2"/>
<evidence type="ECO:0000256" key="4">
    <source>
        <dbReference type="ARBA" id="ARBA00022801"/>
    </source>
</evidence>
<keyword evidence="8 12" id="KW-0326">Glycosidase</keyword>
<evidence type="ECO:0000256" key="1">
    <source>
        <dbReference type="ARBA" id="ARBA00001936"/>
    </source>
</evidence>
<feature type="binding site" evidence="10">
    <location>
        <position position="199"/>
    </location>
    <ligand>
        <name>Mn(2+)</name>
        <dbReference type="ChEBI" id="CHEBI:29035"/>
    </ligand>
</feature>
<dbReference type="InterPro" id="IPR022616">
    <property type="entry name" value="Glyco_hydro_4_C"/>
</dbReference>
<dbReference type="GO" id="GO:0016616">
    <property type="term" value="F:oxidoreductase activity, acting on the CH-OH group of donors, NAD or NADP as acceptor"/>
    <property type="evidence" value="ECO:0007669"/>
    <property type="project" value="InterPro"/>
</dbReference>
<dbReference type="OrthoDB" id="9808275at2"/>
<evidence type="ECO:0000259" key="13">
    <source>
        <dbReference type="Pfam" id="PF11975"/>
    </source>
</evidence>
<dbReference type="PANTHER" id="PTHR32092:SF6">
    <property type="entry name" value="ALPHA-GALACTOSIDASE"/>
    <property type="match status" value="1"/>
</dbReference>
<evidence type="ECO:0000256" key="3">
    <source>
        <dbReference type="ARBA" id="ARBA00022723"/>
    </source>
</evidence>
<feature type="binding site" evidence="10">
    <location>
        <position position="169"/>
    </location>
    <ligand>
        <name>Mn(2+)</name>
        <dbReference type="ChEBI" id="CHEBI:29035"/>
    </ligand>
</feature>
<keyword evidence="15" id="KW-1185">Reference proteome</keyword>
<dbReference type="SUPFAM" id="SSF56327">
    <property type="entry name" value="LDH C-terminal domain-like"/>
    <property type="match status" value="1"/>
</dbReference>
<name>A0A3Q9ICB2_9BACL</name>
<protein>
    <submittedName>
        <fullName evidence="14">Alpha-glucosidase/alpha-galactosidase</fullName>
    </submittedName>
</protein>
<feature type="domain" description="Glycosyl hydrolase family 4 C-terminal" evidence="13">
    <location>
        <begin position="194"/>
        <end position="404"/>
    </location>
</feature>
<accession>A0A3Q9ICB2</accession>
<sequence>MSKITFLGAGSTVFAKNVLGDVMLTEALQGYELALYDINEERLSDSERLLNSMRQTLGSSCTVKAYHDRKAALKGAKFVVNAIQVGGYDPCTITDFEIPKKYGLRQTIADTLGIGGIFRNLRTIPVMLDFAQDMQEVCPDALFLNYTNPMAVLTNVMNTVGGIRTVGLCHSVQVCVPGLLESLGMDHEGVQSKIAGINHMAWLLEVTKDGVDLYPEIKRRAAEKQKEKHHDMVRFELMLRFGYYVTESSEHNAEYHPYFIKRNYPELIERFNIPLDEYPRRCIEQIKGWKEMREKLFASESIEHVRTHEYASYIMEAIETNKPFKIGGNVMNTGLITNLPSEACVEVPCLVDASGITPTYVGALPPQLAALNRTNINTQLLTIEAAVTGRKEHIYHAAMLDPHTSAELSIDDIVSLCDDLIEAHGSWLPEFK</sequence>
<feature type="binding site" evidence="9">
    <location>
        <position position="148"/>
    </location>
    <ligand>
        <name>substrate</name>
    </ligand>
</feature>
<evidence type="ECO:0000313" key="14">
    <source>
        <dbReference type="EMBL" id="AZS15909.1"/>
    </source>
</evidence>
<organism evidence="14 15">
    <name type="scientific">Paenibacillus lutimineralis</name>
    <dbReference type="NCBI Taxonomy" id="2707005"/>
    <lineage>
        <taxon>Bacteria</taxon>
        <taxon>Bacillati</taxon>
        <taxon>Bacillota</taxon>
        <taxon>Bacilli</taxon>
        <taxon>Bacillales</taxon>
        <taxon>Paenibacillaceae</taxon>
        <taxon>Paenibacillus</taxon>
    </lineage>
</organism>
<gene>
    <name evidence="14" type="ORF">EI981_16675</name>
</gene>
<dbReference type="PANTHER" id="PTHR32092">
    <property type="entry name" value="6-PHOSPHO-BETA-GLUCOSIDASE-RELATED"/>
    <property type="match status" value="1"/>
</dbReference>
<dbReference type="InterPro" id="IPR036291">
    <property type="entry name" value="NAD(P)-bd_dom_sf"/>
</dbReference>
<dbReference type="GO" id="GO:0005975">
    <property type="term" value="P:carbohydrate metabolic process"/>
    <property type="evidence" value="ECO:0007669"/>
    <property type="project" value="InterPro"/>
</dbReference>
<dbReference type="NCBIfam" id="NF011657">
    <property type="entry name" value="PRK15076.1"/>
    <property type="match status" value="1"/>
</dbReference>
<reference evidence="15" key="1">
    <citation type="submission" date="2018-12" db="EMBL/GenBank/DDBJ databases">
        <title>Complete genome sequence of Paenibacillus sp. MBLB1234.</title>
        <authorList>
            <person name="Nam Y.-D."/>
            <person name="Kang J."/>
            <person name="Chung W.-H."/>
            <person name="Park Y.S."/>
        </authorList>
    </citation>
    <scope>NUCLEOTIDE SEQUENCE [LARGE SCALE GENOMIC DNA]</scope>
    <source>
        <strain evidence="15">MBLB1234</strain>
    </source>
</reference>
<dbReference type="RefSeq" id="WP_127000011.1">
    <property type="nucleotide sequence ID" value="NZ_CP034346.1"/>
</dbReference>
<evidence type="ECO:0000256" key="7">
    <source>
        <dbReference type="ARBA" id="ARBA00023277"/>
    </source>
</evidence>
<feature type="site" description="Increases basicity of active site Tyr" evidence="11">
    <location>
        <position position="110"/>
    </location>
</feature>
<dbReference type="KEGG" id="plut:EI981_16675"/>
<evidence type="ECO:0000256" key="9">
    <source>
        <dbReference type="PIRSR" id="PIRSR601088-2"/>
    </source>
</evidence>
<proteinExistence type="inferred from homology"/>
<dbReference type="GO" id="GO:0046872">
    <property type="term" value="F:metal ion binding"/>
    <property type="evidence" value="ECO:0007669"/>
    <property type="project" value="UniProtKB-KW"/>
</dbReference>
<dbReference type="Pfam" id="PF02056">
    <property type="entry name" value="Glyco_hydro_4"/>
    <property type="match status" value="1"/>
</dbReference>
<dbReference type="GO" id="GO:0004553">
    <property type="term" value="F:hydrolase activity, hydrolyzing O-glycosyl compounds"/>
    <property type="evidence" value="ECO:0007669"/>
    <property type="project" value="InterPro"/>
</dbReference>
<evidence type="ECO:0000256" key="10">
    <source>
        <dbReference type="PIRSR" id="PIRSR601088-3"/>
    </source>
</evidence>
<keyword evidence="7" id="KW-0119">Carbohydrate metabolism</keyword>
<keyword evidence="3 10" id="KW-0479">Metal-binding</keyword>
<dbReference type="InterPro" id="IPR053715">
    <property type="entry name" value="GH4_Enzyme_sf"/>
</dbReference>
<dbReference type="EMBL" id="CP034346">
    <property type="protein sequence ID" value="AZS15909.1"/>
    <property type="molecule type" value="Genomic_DNA"/>
</dbReference>
<keyword evidence="5 12" id="KW-0520">NAD</keyword>
<evidence type="ECO:0000256" key="6">
    <source>
        <dbReference type="ARBA" id="ARBA00023211"/>
    </source>
</evidence>